<evidence type="ECO:0000256" key="1">
    <source>
        <dbReference type="SAM" id="MobiDB-lite"/>
    </source>
</evidence>
<feature type="region of interest" description="Disordered" evidence="1">
    <location>
        <begin position="1239"/>
        <end position="1368"/>
    </location>
</feature>
<feature type="region of interest" description="Disordered" evidence="1">
    <location>
        <begin position="534"/>
        <end position="554"/>
    </location>
</feature>
<feature type="compositionally biased region" description="Polar residues" evidence="1">
    <location>
        <begin position="1328"/>
        <end position="1338"/>
    </location>
</feature>
<feature type="compositionally biased region" description="Polar residues" evidence="1">
    <location>
        <begin position="623"/>
        <end position="639"/>
    </location>
</feature>
<name>A0A914HKI1_GLORO</name>
<accession>A0A914HKI1</accession>
<proteinExistence type="predicted"/>
<sequence>MDPQNQQIRQQRPESMQNSQQMRAEQLAEENDNGNQGLGQRGVQENVQRFGDLRNPHPGRFRYLLRPRVNHPYYGYNPDESDSYSEEIQQIPWDQTYGILPQNERGDIQVLERHSTQNTAGENSHPILHPNPQIHLADQEEGRDRYGRPIAISTPVEEVHRLFVIPPPPQNSAQNSPHISYGLNSNSEEHFGREAVEVQQPENFPRGNFQGQFRGGEQIRYGVEQGRNVQVIQNQGERRNHRDHPHGNPPFNRNCERIRNMGTFPRPQWAGNQNFGAVRQGVLQFRDPEERGRRYGDYPHGNPHIEHNFRGGQEIRDYPQQNWAGEFNQYAGGNAPGVPPMPGQGLPEIIMELHKVTLSNQYASVLREIPSIQGTEGRDKIQEFFTTLEICTKEWKPEKRLEILRAKLKGKAIKALNMALKKFGPQAPFGVLKTEITSILRETDHREASAFNELMQAGKQKGGEDIVKFGERIQRLVCCAYSGIEESQLDEISKKFFIANINDPSMARFLECQSKPLQTFDELLMMANRLSLVGKEPTEKPSQSNSTQPYQSFRPITQYQNFPNFSARSQISQNRQNPPPRAPQNQMYANRYEPRQSRQPNFPQNFGDHQNHIVGTRGYYQNENRNNQATGANTTPVHRQSQQGQNFQQGQAFPAPRTDANTLIVTEKSAKNAEGTIIFGNVSQKNSPEYEKFFNALTTHALKFPSQTPAQPKTAACLTVELEVETEKARALMDSGAETNWGFNPNSGPTKIPFDVASISGTRIPIIGVINVPIDLAEMKTEIPCLITAESFSYDLVLGTYALDRLGYYLGNKSTFLIEHKDNFIPAKMNGDEELMDFEEEEDHRELERVQKLDKEAERKELERLGIIAADHQPRLKQFAKRSRSEPPIFLSEQKVPRHEMAIIERSLAMSEQDRGETDGIGHNSVCSGVEEHGNCAVITLGTVIPSLSAMDKLRDVKVETLGELISLLIAKDVPTAQIRNWAAQRNTHGPDYLLKFSSNHSPSSQDFIPIISLWVDRCDFAFRQLQLSGCKKVRFPIPRDNKNYPFQKQVENAIEEVKARRVLGLAKVSKNPFILYADSGGKVMEGKLETEIILERSCTALSNEVEETYFGSEVREVLIFIGTDDINNGIPIEISKVAIQKIASHMSKFSHKTIFVPPSFISDKASGHEKFLKMLEGCVPKEGKISLALTRGYRSIAEITRYGDKEENRNVDGKGQLKPGGAKMILKFLRAVFGMKTPISESKSSDPHGGNRSEEHPQPQKLAAFSFPQSSQIRPTQSGSRPNYRWQSYGYQRGNRGSFRTQNGMHSHRGTARQHDNYGNSWGGNFSGSAASTHSNSLGPGGPQLLQAGRADASTPRRSSAARERGK</sequence>
<reference evidence="3" key="1">
    <citation type="submission" date="2022-11" db="UniProtKB">
        <authorList>
            <consortium name="WormBaseParasite"/>
        </authorList>
    </citation>
    <scope>IDENTIFICATION</scope>
</reference>
<dbReference type="WBParaSite" id="Gr19_v10_g2316.t1">
    <property type="protein sequence ID" value="Gr19_v10_g2316.t1"/>
    <property type="gene ID" value="Gr19_v10_g2316"/>
</dbReference>
<evidence type="ECO:0000313" key="2">
    <source>
        <dbReference type="Proteomes" id="UP000887572"/>
    </source>
</evidence>
<feature type="compositionally biased region" description="Polar residues" evidence="1">
    <location>
        <begin position="540"/>
        <end position="554"/>
    </location>
</feature>
<feature type="compositionally biased region" description="Basic and acidic residues" evidence="1">
    <location>
        <begin position="1244"/>
        <end position="1259"/>
    </location>
</feature>
<dbReference type="CDD" id="cd00303">
    <property type="entry name" value="retropepsin_like"/>
    <property type="match status" value="1"/>
</dbReference>
<dbReference type="Proteomes" id="UP000887572">
    <property type="component" value="Unplaced"/>
</dbReference>
<organism evidence="2 3">
    <name type="scientific">Globodera rostochiensis</name>
    <name type="common">Golden nematode worm</name>
    <name type="synonym">Heterodera rostochiensis</name>
    <dbReference type="NCBI Taxonomy" id="31243"/>
    <lineage>
        <taxon>Eukaryota</taxon>
        <taxon>Metazoa</taxon>
        <taxon>Ecdysozoa</taxon>
        <taxon>Nematoda</taxon>
        <taxon>Chromadorea</taxon>
        <taxon>Rhabditida</taxon>
        <taxon>Tylenchina</taxon>
        <taxon>Tylenchomorpha</taxon>
        <taxon>Tylenchoidea</taxon>
        <taxon>Heteroderidae</taxon>
        <taxon>Heteroderinae</taxon>
        <taxon>Globodera</taxon>
    </lineage>
</organism>
<feature type="compositionally biased region" description="Low complexity" evidence="1">
    <location>
        <begin position="640"/>
        <end position="656"/>
    </location>
</feature>
<feature type="region of interest" description="Disordered" evidence="1">
    <location>
        <begin position="235"/>
        <end position="254"/>
    </location>
</feature>
<keyword evidence="2" id="KW-1185">Reference proteome</keyword>
<feature type="compositionally biased region" description="Polar residues" evidence="1">
    <location>
        <begin position="1268"/>
        <end position="1291"/>
    </location>
</feature>
<protein>
    <submittedName>
        <fullName evidence="3">Peptidase A2 domain-containing protein</fullName>
    </submittedName>
</protein>
<feature type="region of interest" description="Disordered" evidence="1">
    <location>
        <begin position="623"/>
        <end position="656"/>
    </location>
</feature>
<feature type="compositionally biased region" description="Polar residues" evidence="1">
    <location>
        <begin position="1"/>
        <end position="23"/>
    </location>
</feature>
<feature type="region of interest" description="Disordered" evidence="1">
    <location>
        <begin position="1"/>
        <end position="44"/>
    </location>
</feature>
<evidence type="ECO:0000313" key="3">
    <source>
        <dbReference type="WBParaSite" id="Gr19_v10_g2316.t1"/>
    </source>
</evidence>